<dbReference type="SUPFAM" id="SSF52540">
    <property type="entry name" value="P-loop containing nucleoside triphosphate hydrolases"/>
    <property type="match status" value="1"/>
</dbReference>
<evidence type="ECO:0000313" key="7">
    <source>
        <dbReference type="EMBL" id="RRH77977.1"/>
    </source>
</evidence>
<dbReference type="InterPro" id="IPR003593">
    <property type="entry name" value="AAA+_ATPase"/>
</dbReference>
<evidence type="ECO:0000256" key="1">
    <source>
        <dbReference type="ARBA" id="ARBA00005417"/>
    </source>
</evidence>
<dbReference type="InterPro" id="IPR003439">
    <property type="entry name" value="ABC_transporter-like_ATP-bd"/>
</dbReference>
<dbReference type="PROSITE" id="PS50893">
    <property type="entry name" value="ABC_TRANSPORTER_2"/>
    <property type="match status" value="1"/>
</dbReference>
<evidence type="ECO:0000259" key="6">
    <source>
        <dbReference type="PROSITE" id="PS50893"/>
    </source>
</evidence>
<evidence type="ECO:0000313" key="8">
    <source>
        <dbReference type="Proteomes" id="UP000282125"/>
    </source>
</evidence>
<feature type="domain" description="ABC transporter" evidence="6">
    <location>
        <begin position="10"/>
        <end position="249"/>
    </location>
</feature>
<keyword evidence="4 7" id="KW-0067">ATP-binding</keyword>
<reference evidence="7 8" key="1">
    <citation type="submission" date="2018-11" db="EMBL/GenBank/DDBJ databases">
        <title>Gemmobacter sp. nov., YIM 102744-1 draft genome.</title>
        <authorList>
            <person name="Li G."/>
            <person name="Jiang Y."/>
        </authorList>
    </citation>
    <scope>NUCLEOTIDE SEQUENCE [LARGE SCALE GENOMIC DNA]</scope>
    <source>
        <strain evidence="7 8">YIM 102744-1</strain>
    </source>
</reference>
<keyword evidence="3" id="KW-0547">Nucleotide-binding</keyword>
<keyword evidence="2" id="KW-0813">Transport</keyword>
<dbReference type="GO" id="GO:0015807">
    <property type="term" value="P:L-amino acid transport"/>
    <property type="evidence" value="ECO:0007669"/>
    <property type="project" value="TreeGrafter"/>
</dbReference>
<evidence type="ECO:0000256" key="2">
    <source>
        <dbReference type="ARBA" id="ARBA00022448"/>
    </source>
</evidence>
<protein>
    <submittedName>
        <fullName evidence="7">ABC transporter ATP-binding protein</fullName>
    </submittedName>
</protein>
<dbReference type="PROSITE" id="PS00211">
    <property type="entry name" value="ABC_TRANSPORTER_1"/>
    <property type="match status" value="1"/>
</dbReference>
<dbReference type="Pfam" id="PF00005">
    <property type="entry name" value="ABC_tran"/>
    <property type="match status" value="1"/>
</dbReference>
<dbReference type="RefSeq" id="WP_124963503.1">
    <property type="nucleotide sequence ID" value="NZ_RRAZ01000003.1"/>
</dbReference>
<comment type="similarity">
    <text evidence="1">Belongs to the ABC transporter superfamily.</text>
</comment>
<organism evidence="7 8">
    <name type="scientific">Falsigemmobacter faecalis</name>
    <dbReference type="NCBI Taxonomy" id="2488730"/>
    <lineage>
        <taxon>Bacteria</taxon>
        <taxon>Pseudomonadati</taxon>
        <taxon>Pseudomonadota</taxon>
        <taxon>Alphaproteobacteria</taxon>
        <taxon>Rhodobacterales</taxon>
        <taxon>Paracoccaceae</taxon>
        <taxon>Falsigemmobacter</taxon>
    </lineage>
</organism>
<gene>
    <name evidence="7" type="ORF">EG244_02850</name>
</gene>
<evidence type="ECO:0000256" key="3">
    <source>
        <dbReference type="ARBA" id="ARBA00022741"/>
    </source>
</evidence>
<dbReference type="InterPro" id="IPR017871">
    <property type="entry name" value="ABC_transporter-like_CS"/>
</dbReference>
<comment type="caution">
    <text evidence="7">The sequence shown here is derived from an EMBL/GenBank/DDBJ whole genome shotgun (WGS) entry which is preliminary data.</text>
</comment>
<dbReference type="GO" id="GO:0015658">
    <property type="term" value="F:branched-chain amino acid transmembrane transporter activity"/>
    <property type="evidence" value="ECO:0007669"/>
    <property type="project" value="TreeGrafter"/>
</dbReference>
<evidence type="ECO:0000256" key="4">
    <source>
        <dbReference type="ARBA" id="ARBA00022840"/>
    </source>
</evidence>
<proteinExistence type="inferred from homology"/>
<dbReference type="InterPro" id="IPR027417">
    <property type="entry name" value="P-loop_NTPase"/>
</dbReference>
<dbReference type="CDD" id="cd03224">
    <property type="entry name" value="ABC_TM1139_LivF_branched"/>
    <property type="match status" value="1"/>
</dbReference>
<dbReference type="PANTHER" id="PTHR43820:SF8">
    <property type="entry name" value="ABC TRANSPORTER SUBSTRATE-BINDING PROTEIN"/>
    <property type="match status" value="1"/>
</dbReference>
<dbReference type="AlphaFoldDB" id="A0A3P3DUK9"/>
<dbReference type="Proteomes" id="UP000282125">
    <property type="component" value="Unassembled WGS sequence"/>
</dbReference>
<dbReference type="GO" id="GO:0016887">
    <property type="term" value="F:ATP hydrolysis activity"/>
    <property type="evidence" value="ECO:0007669"/>
    <property type="project" value="InterPro"/>
</dbReference>
<name>A0A3P3DUK9_9RHOB</name>
<dbReference type="SMART" id="SM00382">
    <property type="entry name" value="AAA"/>
    <property type="match status" value="1"/>
</dbReference>
<dbReference type="EMBL" id="RRAZ01000003">
    <property type="protein sequence ID" value="RRH77977.1"/>
    <property type="molecule type" value="Genomic_DNA"/>
</dbReference>
<dbReference type="InterPro" id="IPR052156">
    <property type="entry name" value="BCAA_Transport_ATP-bd_LivF"/>
</dbReference>
<evidence type="ECO:0000256" key="5">
    <source>
        <dbReference type="ARBA" id="ARBA00022970"/>
    </source>
</evidence>
<keyword evidence="8" id="KW-1185">Reference proteome</keyword>
<dbReference type="Gene3D" id="3.40.50.300">
    <property type="entry name" value="P-loop containing nucleotide triphosphate hydrolases"/>
    <property type="match status" value="1"/>
</dbReference>
<dbReference type="GO" id="GO:0005524">
    <property type="term" value="F:ATP binding"/>
    <property type="evidence" value="ECO:0007669"/>
    <property type="project" value="UniProtKB-KW"/>
</dbReference>
<sequence length="272" mass="30020">MQAAPSDLILQVENIEVIYNKAVQALRGLSLSVPRGQVVTLLGSNGAGKSTTLKAISGLLGLENGELTAGKILLDGQDISRMKPHELVRAGLFHIMEGRRIFEDLTVEENLTAATFALSGRGLTRTPFDLVYDYFPRLAERRNQRAGYMSGGEQQMLAIGRALIAQPKLILLDEPSLGLSPILVEEIFTIISRINRQTGVSMLLVEQNANVAMAVAHYGYIMETGKIQLNGPTSRLIEDQDVREFYLGHGGGGGEKSYRNIKHYKRRKRWLS</sequence>
<dbReference type="OrthoDB" id="9806149at2"/>
<dbReference type="PANTHER" id="PTHR43820">
    <property type="entry name" value="HIGH-AFFINITY BRANCHED-CHAIN AMINO ACID TRANSPORT ATP-BINDING PROTEIN LIVF"/>
    <property type="match status" value="1"/>
</dbReference>
<keyword evidence="5" id="KW-0029">Amino-acid transport</keyword>
<accession>A0A3P3DUK9</accession>